<sequence>MTNDSFPTPDRDLVARCARAAAAAFVARHHGFSVPIVSADTSVRSQMPAVGTPSRIMKLVLPQCDVALAGVIGEMMSRRQDADDMDAVEAALDETRNLDDVAATAFLISNVAKVSLPAARRFADEILENGRHHVPRATILGLYEQLYASAWSVLRGNGDVIEDVAAELYDADGHEISWLEFEAICDNAGASLHPVTRFRNELNRFRHDTGIPPTTVSRAALGHKSRLSGLKRGTVSVKTIERCQVWMRRYRAGEVRVPPVQGAMQLQYAD</sequence>
<proteinExistence type="predicted"/>
<reference evidence="1 3" key="2">
    <citation type="submission" date="2020-08" db="EMBL/GenBank/DDBJ databases">
        <title>Genomic Encyclopedia of Type Strains, Phase III (KMG-III): the genomes of soil and plant-associated and newly described type strains.</title>
        <authorList>
            <person name="Whitman W."/>
        </authorList>
    </citation>
    <scope>NUCLEOTIDE SEQUENCE [LARGE SCALE GENOMIC DNA]</scope>
    <source>
        <strain evidence="1 3">CECT 8088</strain>
    </source>
</reference>
<keyword evidence="3" id="KW-1185">Reference proteome</keyword>
<reference evidence="2 4" key="1">
    <citation type="submission" date="2020-06" db="EMBL/GenBank/DDBJ databases">
        <title>Description of novel acetic acid bacteria.</title>
        <authorList>
            <person name="Sombolestani A."/>
        </authorList>
    </citation>
    <scope>NUCLEOTIDE SEQUENCE [LARGE SCALE GENOMIC DNA]</scope>
    <source>
        <strain evidence="2 4">LMG 26838</strain>
    </source>
</reference>
<evidence type="ECO:0000313" key="2">
    <source>
        <dbReference type="EMBL" id="NVN29185.1"/>
    </source>
</evidence>
<protein>
    <submittedName>
        <fullName evidence="2">Uncharacterized protein</fullName>
    </submittedName>
</protein>
<dbReference type="Proteomes" id="UP000565205">
    <property type="component" value="Unassembled WGS sequence"/>
</dbReference>
<evidence type="ECO:0000313" key="4">
    <source>
        <dbReference type="Proteomes" id="UP000565205"/>
    </source>
</evidence>
<dbReference type="RefSeq" id="WP_176621914.1">
    <property type="nucleotide sequence ID" value="NZ_JABXXQ010000017.1"/>
</dbReference>
<gene>
    <name evidence="1" type="ORF">FHR90_002389</name>
    <name evidence="2" type="ORF">HUK83_02345</name>
</gene>
<name>A0A850NPS7_9PROT</name>
<evidence type="ECO:0000313" key="3">
    <source>
        <dbReference type="Proteomes" id="UP000557688"/>
    </source>
</evidence>
<dbReference type="Proteomes" id="UP000557688">
    <property type="component" value="Unassembled WGS sequence"/>
</dbReference>
<dbReference type="EMBL" id="JABXXQ010000017">
    <property type="protein sequence ID" value="NVN29185.1"/>
    <property type="molecule type" value="Genomic_DNA"/>
</dbReference>
<dbReference type="AlphaFoldDB" id="A0A850NPS7"/>
<organism evidence="2 4">
    <name type="scientific">Endobacter medicaginis</name>
    <dbReference type="NCBI Taxonomy" id="1181271"/>
    <lineage>
        <taxon>Bacteria</taxon>
        <taxon>Pseudomonadati</taxon>
        <taxon>Pseudomonadota</taxon>
        <taxon>Alphaproteobacteria</taxon>
        <taxon>Acetobacterales</taxon>
        <taxon>Acetobacteraceae</taxon>
        <taxon>Endobacter</taxon>
    </lineage>
</organism>
<accession>A0A850NPS7</accession>
<evidence type="ECO:0000313" key="1">
    <source>
        <dbReference type="EMBL" id="MBB3174544.1"/>
    </source>
</evidence>
<dbReference type="EMBL" id="JACHXV010000009">
    <property type="protein sequence ID" value="MBB3174544.1"/>
    <property type="molecule type" value="Genomic_DNA"/>
</dbReference>
<comment type="caution">
    <text evidence="2">The sequence shown here is derived from an EMBL/GenBank/DDBJ whole genome shotgun (WGS) entry which is preliminary data.</text>
</comment>